<evidence type="ECO:0000256" key="1">
    <source>
        <dbReference type="ARBA" id="ARBA00004141"/>
    </source>
</evidence>
<reference evidence="6 7" key="1">
    <citation type="submission" date="2020-08" db="EMBL/GenBank/DDBJ databases">
        <authorList>
            <person name="Newling K."/>
            <person name="Davey J."/>
            <person name="Forrester S."/>
        </authorList>
    </citation>
    <scope>NUCLEOTIDE SEQUENCE [LARGE SCALE GENOMIC DNA]</scope>
    <source>
        <strain evidence="7">Crithidia deanei Carvalho (ATCC PRA-265)</strain>
    </source>
</reference>
<proteinExistence type="predicted"/>
<keyword evidence="3 5" id="KW-1133">Transmembrane helix</keyword>
<keyword evidence="2 5" id="KW-0812">Transmembrane</keyword>
<feature type="transmembrane region" description="Helical" evidence="5">
    <location>
        <begin position="12"/>
        <end position="39"/>
    </location>
</feature>
<dbReference type="InterPro" id="IPR019184">
    <property type="entry name" value="Uncharacterised_TM-17"/>
</dbReference>
<keyword evidence="4 5" id="KW-0472">Membrane</keyword>
<dbReference type="VEuPathDB" id="TriTrypDB:ADEAN_000313000"/>
<dbReference type="GO" id="GO:0035869">
    <property type="term" value="C:ciliary transition zone"/>
    <property type="evidence" value="ECO:0007669"/>
    <property type="project" value="TreeGrafter"/>
</dbReference>
<dbReference type="AlphaFoldDB" id="A0A7G2C8A4"/>
<dbReference type="PANTHER" id="PTHR13531">
    <property type="entry name" value="GEO07735P1-RELATED-RELATED"/>
    <property type="match status" value="1"/>
</dbReference>
<evidence type="ECO:0000313" key="7">
    <source>
        <dbReference type="Proteomes" id="UP000515908"/>
    </source>
</evidence>
<feature type="transmembrane region" description="Helical" evidence="5">
    <location>
        <begin position="84"/>
        <end position="103"/>
    </location>
</feature>
<comment type="subcellular location">
    <subcellularLocation>
        <location evidence="1">Membrane</location>
        <topology evidence="1">Multi-pass membrane protein</topology>
    </subcellularLocation>
</comment>
<dbReference type="GO" id="GO:0016020">
    <property type="term" value="C:membrane"/>
    <property type="evidence" value="ECO:0007669"/>
    <property type="project" value="UniProtKB-SubCell"/>
</dbReference>
<sequence length="161" mass="17902">MYNAERTIGGASFPFHLLLLITVVWCVIWLLMTFSLLIFKATVLPFPPAALPMEIIACFLVMAVEGIAVVLGMRGNFTENSTTIIISICFLIVSLVGALYYMWLQTYVLKLDLVFSAILLGFNGVSVLCGAWAVQRAITRTRVPQYIISQQNLHAKEGKKK</sequence>
<evidence type="ECO:0000256" key="2">
    <source>
        <dbReference type="ARBA" id="ARBA00022692"/>
    </source>
</evidence>
<protein>
    <submittedName>
        <fullName evidence="6">Predicted membrane protein, putative</fullName>
    </submittedName>
</protein>
<keyword evidence="7" id="KW-1185">Reference proteome</keyword>
<evidence type="ECO:0000256" key="4">
    <source>
        <dbReference type="ARBA" id="ARBA00023136"/>
    </source>
</evidence>
<accession>A0A7G2C8A4</accession>
<name>A0A7G2C8A4_9TRYP</name>
<dbReference type="GO" id="GO:1905515">
    <property type="term" value="P:non-motile cilium assembly"/>
    <property type="evidence" value="ECO:0007669"/>
    <property type="project" value="TreeGrafter"/>
</dbReference>
<evidence type="ECO:0000256" key="5">
    <source>
        <dbReference type="SAM" id="Phobius"/>
    </source>
</evidence>
<dbReference type="Proteomes" id="UP000515908">
    <property type="component" value="Chromosome 05"/>
</dbReference>
<dbReference type="PANTHER" id="PTHR13531:SF0">
    <property type="entry name" value="GEO07735P1-RELATED"/>
    <property type="match status" value="1"/>
</dbReference>
<dbReference type="OrthoDB" id="262535at2759"/>
<feature type="transmembrane region" description="Helical" evidence="5">
    <location>
        <begin position="51"/>
        <end position="72"/>
    </location>
</feature>
<feature type="transmembrane region" description="Helical" evidence="5">
    <location>
        <begin position="115"/>
        <end position="134"/>
    </location>
</feature>
<evidence type="ECO:0000256" key="3">
    <source>
        <dbReference type="ARBA" id="ARBA00022989"/>
    </source>
</evidence>
<evidence type="ECO:0000313" key="6">
    <source>
        <dbReference type="EMBL" id="CAD2215675.1"/>
    </source>
</evidence>
<organism evidence="6 7">
    <name type="scientific">Angomonas deanei</name>
    <dbReference type="NCBI Taxonomy" id="59799"/>
    <lineage>
        <taxon>Eukaryota</taxon>
        <taxon>Discoba</taxon>
        <taxon>Euglenozoa</taxon>
        <taxon>Kinetoplastea</taxon>
        <taxon>Metakinetoplastina</taxon>
        <taxon>Trypanosomatida</taxon>
        <taxon>Trypanosomatidae</taxon>
        <taxon>Strigomonadinae</taxon>
        <taxon>Angomonas</taxon>
    </lineage>
</organism>
<dbReference type="Pfam" id="PF09799">
    <property type="entry name" value="Transmemb_17"/>
    <property type="match status" value="1"/>
</dbReference>
<dbReference type="EMBL" id="LR877149">
    <property type="protein sequence ID" value="CAD2215675.1"/>
    <property type="molecule type" value="Genomic_DNA"/>
</dbReference>
<gene>
    <name evidence="6" type="ORF">ADEAN_000313000</name>
</gene>